<dbReference type="InterPro" id="IPR036390">
    <property type="entry name" value="WH_DNA-bd_sf"/>
</dbReference>
<evidence type="ECO:0000313" key="3">
    <source>
        <dbReference type="Proteomes" id="UP000198923"/>
    </source>
</evidence>
<dbReference type="Gene3D" id="1.10.10.10">
    <property type="entry name" value="Winged helix-like DNA-binding domain superfamily/Winged helix DNA-binding domain"/>
    <property type="match status" value="1"/>
</dbReference>
<dbReference type="InterPro" id="IPR036388">
    <property type="entry name" value="WH-like_DNA-bd_sf"/>
</dbReference>
<gene>
    <name evidence="2" type="ORF">SAMN05421505_1095</name>
</gene>
<dbReference type="Proteomes" id="UP000198923">
    <property type="component" value="Unassembled WGS sequence"/>
</dbReference>
<feature type="domain" description="HTH marR-type" evidence="1">
    <location>
        <begin position="17"/>
        <end position="145"/>
    </location>
</feature>
<dbReference type="GO" id="GO:0006950">
    <property type="term" value="P:response to stress"/>
    <property type="evidence" value="ECO:0007669"/>
    <property type="project" value="TreeGrafter"/>
</dbReference>
<reference evidence="2 3" key="1">
    <citation type="submission" date="2016-10" db="EMBL/GenBank/DDBJ databases">
        <authorList>
            <person name="de Groot N.N."/>
        </authorList>
    </citation>
    <scope>NUCLEOTIDE SEQUENCE [LARGE SCALE GENOMIC DNA]</scope>
    <source>
        <strain evidence="2 3">CPCC 201354</strain>
    </source>
</reference>
<protein>
    <submittedName>
        <fullName evidence="2">DNA-binding transcriptional regulator, MarR family</fullName>
    </submittedName>
</protein>
<proteinExistence type="predicted"/>
<evidence type="ECO:0000259" key="1">
    <source>
        <dbReference type="PROSITE" id="PS50995"/>
    </source>
</evidence>
<sequence>MSTPLDESGTRPQDDEVESLTRLIVVMARLRTHLETSAAAIGLSPPQAHVLLRLGNPLRLGEIAGQMHCEPSHITGIADELEQLGLAERQPDPADRRAKQLVATQRGHEMRQRFIVHLLKNTPILSALTADQRVTLLDLLRSADEGPGGRRGAQ</sequence>
<dbReference type="GO" id="GO:0003677">
    <property type="term" value="F:DNA binding"/>
    <property type="evidence" value="ECO:0007669"/>
    <property type="project" value="UniProtKB-KW"/>
</dbReference>
<dbReference type="EMBL" id="FNCN01000009">
    <property type="protein sequence ID" value="SDG88412.1"/>
    <property type="molecule type" value="Genomic_DNA"/>
</dbReference>
<dbReference type="PROSITE" id="PS50995">
    <property type="entry name" value="HTH_MARR_2"/>
    <property type="match status" value="1"/>
</dbReference>
<dbReference type="PRINTS" id="PR00598">
    <property type="entry name" value="HTHMARR"/>
</dbReference>
<dbReference type="SMART" id="SM00347">
    <property type="entry name" value="HTH_MARR"/>
    <property type="match status" value="1"/>
</dbReference>
<organism evidence="2 3">
    <name type="scientific">Sinosporangium album</name>
    <dbReference type="NCBI Taxonomy" id="504805"/>
    <lineage>
        <taxon>Bacteria</taxon>
        <taxon>Bacillati</taxon>
        <taxon>Actinomycetota</taxon>
        <taxon>Actinomycetes</taxon>
        <taxon>Streptosporangiales</taxon>
        <taxon>Streptosporangiaceae</taxon>
        <taxon>Sinosporangium</taxon>
    </lineage>
</organism>
<dbReference type="Pfam" id="PF01047">
    <property type="entry name" value="MarR"/>
    <property type="match status" value="1"/>
</dbReference>
<accession>A0A1G7XW27</accession>
<dbReference type="GO" id="GO:0003700">
    <property type="term" value="F:DNA-binding transcription factor activity"/>
    <property type="evidence" value="ECO:0007669"/>
    <property type="project" value="InterPro"/>
</dbReference>
<dbReference type="RefSeq" id="WP_093170355.1">
    <property type="nucleotide sequence ID" value="NZ_FNCN01000009.1"/>
</dbReference>
<dbReference type="InterPro" id="IPR039422">
    <property type="entry name" value="MarR/SlyA-like"/>
</dbReference>
<dbReference type="PANTHER" id="PTHR33164">
    <property type="entry name" value="TRANSCRIPTIONAL REGULATOR, MARR FAMILY"/>
    <property type="match status" value="1"/>
</dbReference>
<dbReference type="SUPFAM" id="SSF46785">
    <property type="entry name" value="Winged helix' DNA-binding domain"/>
    <property type="match status" value="1"/>
</dbReference>
<evidence type="ECO:0000313" key="2">
    <source>
        <dbReference type="EMBL" id="SDG88412.1"/>
    </source>
</evidence>
<keyword evidence="3" id="KW-1185">Reference proteome</keyword>
<name>A0A1G7XW27_9ACTN</name>
<dbReference type="InterPro" id="IPR000835">
    <property type="entry name" value="HTH_MarR-typ"/>
</dbReference>
<keyword evidence="2" id="KW-0238">DNA-binding</keyword>
<dbReference type="OrthoDB" id="4807076at2"/>
<dbReference type="AlphaFoldDB" id="A0A1G7XW27"/>
<dbReference type="PANTHER" id="PTHR33164:SF99">
    <property type="entry name" value="MARR FAMILY REGULATORY PROTEIN"/>
    <property type="match status" value="1"/>
</dbReference>
<dbReference type="STRING" id="504805.SAMN05421505_1095"/>